<accession>A0AAD9NFU4</accession>
<dbReference type="GO" id="GO:0005576">
    <property type="term" value="C:extracellular region"/>
    <property type="evidence" value="ECO:0007669"/>
    <property type="project" value="UniProtKB-SubCell"/>
</dbReference>
<keyword evidence="5" id="KW-0349">Heme</keyword>
<feature type="binding site" description="axial binding residue" evidence="5">
    <location>
        <position position="483"/>
    </location>
    <ligand>
        <name>heme b</name>
        <dbReference type="ChEBI" id="CHEBI:60344"/>
    </ligand>
    <ligandPart>
        <name>Fe</name>
        <dbReference type="ChEBI" id="CHEBI:18248"/>
    </ligandPart>
</feature>
<dbReference type="PANTHER" id="PTHR11475">
    <property type="entry name" value="OXIDASE/PEROXIDASE"/>
    <property type="match status" value="1"/>
</dbReference>
<dbReference type="CDD" id="cd09823">
    <property type="entry name" value="peroxinectin_like"/>
    <property type="match status" value="1"/>
</dbReference>
<dbReference type="PANTHER" id="PTHR11475:SF4">
    <property type="entry name" value="CHORION PEROXIDASE"/>
    <property type="match status" value="1"/>
</dbReference>
<keyword evidence="5" id="KW-0479">Metal-binding</keyword>
<keyword evidence="7" id="KW-1185">Reference proteome</keyword>
<dbReference type="InterPro" id="IPR037120">
    <property type="entry name" value="Haem_peroxidase_sf_animal"/>
</dbReference>
<organism evidence="6 7">
    <name type="scientific">Paralvinella palmiformis</name>
    <dbReference type="NCBI Taxonomy" id="53620"/>
    <lineage>
        <taxon>Eukaryota</taxon>
        <taxon>Metazoa</taxon>
        <taxon>Spiralia</taxon>
        <taxon>Lophotrochozoa</taxon>
        <taxon>Annelida</taxon>
        <taxon>Polychaeta</taxon>
        <taxon>Sedentaria</taxon>
        <taxon>Canalipalpata</taxon>
        <taxon>Terebellida</taxon>
        <taxon>Terebelliformia</taxon>
        <taxon>Alvinellidae</taxon>
        <taxon>Paralvinella</taxon>
    </lineage>
</organism>
<dbReference type="SUPFAM" id="SSF48113">
    <property type="entry name" value="Heme-dependent peroxidases"/>
    <property type="match status" value="1"/>
</dbReference>
<evidence type="ECO:0000313" key="7">
    <source>
        <dbReference type="Proteomes" id="UP001208570"/>
    </source>
</evidence>
<dbReference type="InterPro" id="IPR010255">
    <property type="entry name" value="Haem_peroxidase_sf"/>
</dbReference>
<dbReference type="PROSITE" id="PS50292">
    <property type="entry name" value="PEROXIDASE_3"/>
    <property type="match status" value="1"/>
</dbReference>
<comment type="caution">
    <text evidence="6">The sequence shown here is derived from an EMBL/GenBank/DDBJ whole genome shotgun (WGS) entry which is preliminary data.</text>
</comment>
<reference evidence="6" key="1">
    <citation type="journal article" date="2023" name="Mol. Biol. Evol.">
        <title>Third-Generation Sequencing Reveals the Adaptive Role of the Epigenome in Three Deep-Sea Polychaetes.</title>
        <authorList>
            <person name="Perez M."/>
            <person name="Aroh O."/>
            <person name="Sun Y."/>
            <person name="Lan Y."/>
            <person name="Juniper S.K."/>
            <person name="Young C.R."/>
            <person name="Angers B."/>
            <person name="Qian P.Y."/>
        </authorList>
    </citation>
    <scope>NUCLEOTIDE SEQUENCE</scope>
    <source>
        <strain evidence="6">P08H-3</strain>
    </source>
</reference>
<dbReference type="FunFam" id="1.10.640.10:FF:000003">
    <property type="entry name" value="chorion peroxidase"/>
    <property type="match status" value="1"/>
</dbReference>
<evidence type="ECO:0000256" key="2">
    <source>
        <dbReference type="ARBA" id="ARBA00022525"/>
    </source>
</evidence>
<dbReference type="Gene3D" id="1.10.640.10">
    <property type="entry name" value="Haem peroxidase domain superfamily, animal type"/>
    <property type="match status" value="1"/>
</dbReference>
<evidence type="ECO:0000256" key="5">
    <source>
        <dbReference type="PIRSR" id="PIRSR619791-2"/>
    </source>
</evidence>
<sequence length="755" mass="86375">MVPFRKGSHDPSDVMDYVTSHMEEFKAEVTSRVEELFHQEAVAAKEIGSVRRAFSGVQAFLGSTPYVKQLSIPAFFQLEALRMIKARFSFEVEAFMFFMDQMPLFLKPNLTPVSPDMPNPQPQMDTCPYPRNDKRNACNPHDKYRSFDGSCNNRNRPLWGKSMRPLARFLSPNYADGIGEPRVSRSGQPLPSARVVSLELFEDHDQPSHVHTLIHMTYGQFLDHDLSRAAVTKLSRNGPDVSNDEDMVDVKCGETQCETHGIENRACFPIELPYNDPVFSRTNRSCLMFVRTQEVPRDDCKPGPREQINQLTSYIDASMVYGSTKEQAENLRDESNPGKLLTMPHSYDRRYKPLQPTKENKDCRELNATIQCFTAGDGRLNEHVGLASIHTIFTRVHNRFVDKLKTINPHWTGERLYQEVRKITGAIIQFITYNEYLPLVFGSAAMDKFGLTLLKDGYFNGYDKTVNADITNSFTTAAFRFGHSQIDNVMRFANQLYNKYTEVEISTVLRRPAKIYDIGLPGGSGIDSIILGHISQPAQMSDRFFAKEMTGHLFSEDPPNKPGTDLPALNLQRGRDHGLPNYNTWRSWCGLPVVRDFDDLIDISNIDVMKRFRQLYGSVDDIDLYAGGIAERHLPGGMVGPTFGCILGRQFRNLKVGDRFWHERRDPVVGFSYVQLREIRKFTLARLICDNLDNIYEIQKFVMLQPISEAFRLLGYQNYAEVYSLASLYRGYHNERQPCSDIPEPDFMAWIERLV</sequence>
<comment type="subcellular location">
    <subcellularLocation>
        <location evidence="1">Secreted</location>
    </subcellularLocation>
</comment>
<dbReference type="InterPro" id="IPR019791">
    <property type="entry name" value="Haem_peroxidase_animal"/>
</dbReference>
<keyword evidence="2" id="KW-0964">Secreted</keyword>
<dbReference type="GO" id="GO:0046872">
    <property type="term" value="F:metal ion binding"/>
    <property type="evidence" value="ECO:0007669"/>
    <property type="project" value="UniProtKB-KW"/>
</dbReference>
<evidence type="ECO:0000313" key="6">
    <source>
        <dbReference type="EMBL" id="KAK2168697.1"/>
    </source>
</evidence>
<dbReference type="GO" id="GO:0006979">
    <property type="term" value="P:response to oxidative stress"/>
    <property type="evidence" value="ECO:0007669"/>
    <property type="project" value="InterPro"/>
</dbReference>
<name>A0AAD9NFU4_9ANNE</name>
<dbReference type="Proteomes" id="UP001208570">
    <property type="component" value="Unassembled WGS sequence"/>
</dbReference>
<dbReference type="GO" id="GO:0020037">
    <property type="term" value="F:heme binding"/>
    <property type="evidence" value="ECO:0007669"/>
    <property type="project" value="InterPro"/>
</dbReference>
<evidence type="ECO:0000256" key="4">
    <source>
        <dbReference type="ARBA" id="ARBA00023180"/>
    </source>
</evidence>
<keyword evidence="4" id="KW-0325">Glycoprotein</keyword>
<keyword evidence="5" id="KW-0408">Iron</keyword>
<dbReference type="EMBL" id="JAODUP010000015">
    <property type="protein sequence ID" value="KAK2168697.1"/>
    <property type="molecule type" value="Genomic_DNA"/>
</dbReference>
<proteinExistence type="predicted"/>
<dbReference type="AlphaFoldDB" id="A0AAD9NFU4"/>
<evidence type="ECO:0000256" key="3">
    <source>
        <dbReference type="ARBA" id="ARBA00022729"/>
    </source>
</evidence>
<dbReference type="GO" id="GO:0004601">
    <property type="term" value="F:peroxidase activity"/>
    <property type="evidence" value="ECO:0007669"/>
    <property type="project" value="InterPro"/>
</dbReference>
<protein>
    <recommendedName>
        <fullName evidence="8">Peroxidase</fullName>
    </recommendedName>
</protein>
<dbReference type="PRINTS" id="PR00457">
    <property type="entry name" value="ANPEROXIDASE"/>
</dbReference>
<evidence type="ECO:0000256" key="1">
    <source>
        <dbReference type="ARBA" id="ARBA00004613"/>
    </source>
</evidence>
<dbReference type="Pfam" id="PF03098">
    <property type="entry name" value="An_peroxidase"/>
    <property type="match status" value="1"/>
</dbReference>
<keyword evidence="3" id="KW-0732">Signal</keyword>
<gene>
    <name evidence="6" type="ORF">LSH36_15g19076</name>
</gene>
<evidence type="ECO:0008006" key="8">
    <source>
        <dbReference type="Google" id="ProtNLM"/>
    </source>
</evidence>